<protein>
    <submittedName>
        <fullName evidence="2">TraM recognition domain-containing protein</fullName>
    </submittedName>
</protein>
<evidence type="ECO:0000259" key="1">
    <source>
        <dbReference type="Pfam" id="PF12696"/>
    </source>
</evidence>
<feature type="domain" description="TraD/TraG TraM recognition site" evidence="1">
    <location>
        <begin position="341"/>
        <end position="461"/>
    </location>
</feature>
<dbReference type="Gene3D" id="3.40.50.300">
    <property type="entry name" value="P-loop containing nucleotide triphosphate hydrolases"/>
    <property type="match status" value="1"/>
</dbReference>
<name>A0AAU7K6B6_9SPHI</name>
<evidence type="ECO:0000313" key="2">
    <source>
        <dbReference type="EMBL" id="XBO48056.1"/>
    </source>
</evidence>
<dbReference type="SUPFAM" id="SSF52540">
    <property type="entry name" value="P-loop containing nucleoside triphosphate hydrolases"/>
    <property type="match status" value="1"/>
</dbReference>
<dbReference type="InterPro" id="IPR027417">
    <property type="entry name" value="P-loop_NTPase"/>
</dbReference>
<sequence>MKTFDLDQPLLEFGSKDGFIPFTMRMACEGISILGSIGSGKSSGSARYFAMKMLEQGFGGLVLTAKNSEKQDWINWCKHTGRIRDLVILEPNGFERFNFMDYLGSHSSGAGLTGNVVNVLKTVIEASKDDGHHGSNDDFWSGALTMVLSFTVQLCKMAYGSVSVETLYEICQSLPKEGIRIAPENGAEPSAFYKAHSLVISQTREKVAVWKTLYSDEALKELKQSNKYDAELYKVHPEIRQVKQMDDFFINTLRTLADKTRSIIDFTINGFLFQFLQEPVFSLFCNGTSTVTPEMCTSGTIILVNMPVKEFHKIGRDSQIMMKLIFQQAMEKRPIEDNTMPVFLYADEAQLFLHPQDTVFQATARSSRIINCFITQNLPNLFVSMGGEKAEYKVKALLSTFGTKIFHSNSCVDTNEFSSSLIGDEFIIDQSQTVTYSQAPSESRGKSLKLERMMRPEDFVDLKTGSPNNQFLVEGIIHCQGNAKFFGRNFLKVNFFQKYQPKFIA</sequence>
<dbReference type="Pfam" id="PF12696">
    <property type="entry name" value="TraG-D_C"/>
    <property type="match status" value="1"/>
</dbReference>
<dbReference type="InterPro" id="IPR032689">
    <property type="entry name" value="TraG-D_C"/>
</dbReference>
<proteinExistence type="predicted"/>
<accession>A0AAU7K6B6</accession>
<reference evidence="2" key="1">
    <citation type="submission" date="2024-05" db="EMBL/GenBank/DDBJ databases">
        <authorList>
            <person name="Kim S."/>
            <person name="Heo J."/>
            <person name="Choi H."/>
            <person name="Choi Y."/>
            <person name="Kwon S.-W."/>
            <person name="Kim Y."/>
        </authorList>
    </citation>
    <scope>NUCLEOTIDE SEQUENCE</scope>
    <source>
        <strain evidence="2">KACC 23697</strain>
    </source>
</reference>
<dbReference type="AlphaFoldDB" id="A0AAU7K6B6"/>
<dbReference type="EMBL" id="CP157485">
    <property type="protein sequence ID" value="XBO48056.1"/>
    <property type="molecule type" value="Genomic_DNA"/>
</dbReference>
<gene>
    <name evidence="2" type="ORF">ABEG20_00385</name>
</gene>
<organism evidence="2">
    <name type="scientific">Pedobacter sp. KACC 23697</name>
    <dbReference type="NCBI Taxonomy" id="3149230"/>
    <lineage>
        <taxon>Bacteria</taxon>
        <taxon>Pseudomonadati</taxon>
        <taxon>Bacteroidota</taxon>
        <taxon>Sphingobacteriia</taxon>
        <taxon>Sphingobacteriales</taxon>
        <taxon>Sphingobacteriaceae</taxon>
        <taxon>Pedobacter</taxon>
    </lineage>
</organism>
<dbReference type="RefSeq" id="WP_406825446.1">
    <property type="nucleotide sequence ID" value="NZ_CP157485.1"/>
</dbReference>